<evidence type="ECO:0000313" key="2">
    <source>
        <dbReference type="EMBL" id="MBF0597011.1"/>
    </source>
</evidence>
<evidence type="ECO:0000313" key="3">
    <source>
        <dbReference type="Proteomes" id="UP000608754"/>
    </source>
</evidence>
<gene>
    <name evidence="2" type="ORF">IM532_06065</name>
</gene>
<evidence type="ECO:0000259" key="1">
    <source>
        <dbReference type="Pfam" id="PF20335"/>
    </source>
</evidence>
<feature type="domain" description="DUF6630" evidence="1">
    <location>
        <begin position="214"/>
        <end position="343"/>
    </location>
</feature>
<comment type="caution">
    <text evidence="2">The sequence shown here is derived from an EMBL/GenBank/DDBJ whole genome shotgun (WGS) entry which is preliminary data.</text>
</comment>
<dbReference type="EMBL" id="JADGIK010000003">
    <property type="protein sequence ID" value="MBF0597011.1"/>
    <property type="molecule type" value="Genomic_DNA"/>
</dbReference>
<proteinExistence type="predicted"/>
<dbReference type="RefSeq" id="WP_194182559.1">
    <property type="nucleotide sequence ID" value="NZ_JADGIK010000003.1"/>
</dbReference>
<name>A0A8J7FVE0_9FLAO</name>
<accession>A0A8J7FVE0</accession>
<protein>
    <recommendedName>
        <fullName evidence="1">DUF6630 domain-containing protein</fullName>
    </recommendedName>
</protein>
<dbReference type="InterPro" id="IPR046582">
    <property type="entry name" value="DUF6630"/>
</dbReference>
<organism evidence="2 3">
    <name type="scientific">Faecalibacter rhinopitheci</name>
    <dbReference type="NCBI Taxonomy" id="2779678"/>
    <lineage>
        <taxon>Bacteria</taxon>
        <taxon>Pseudomonadati</taxon>
        <taxon>Bacteroidota</taxon>
        <taxon>Flavobacteriia</taxon>
        <taxon>Flavobacteriales</taxon>
        <taxon>Weeksellaceae</taxon>
        <taxon>Faecalibacter</taxon>
    </lineage>
</organism>
<keyword evidence="3" id="KW-1185">Reference proteome</keyword>
<sequence>MFSKFFNPKQESNSQGATDFLKIFKSIFEFYEQDDEFNYRTKVIGTEGFCELNYYLIPNAFDLENQLIPNGISTYEDLYAIIAPKINFSTVEAGYFNENSVNFLHLFFKTSHPENKFQWINHDFLIFCGYQDSDEINVYEVLYSSQFDTDFIDFWQKAEPCSLILPINSDHAEALEKIEDVLLGLCKTMGIPHLDKMFKDATKEVYYEVNAQLYANLLKLINPLTDESEVLHRAKKLHQKLVVDEMEDEGDNADLLLEFYWQSDWKFEFEDLEDFIASAVDQPLQIEIPEDTYSADLFPYIQLFLKQNGKILMNYNSFGDSYFFFIIDLKDADEVINQSYFAGIYLEVVG</sequence>
<dbReference type="Pfam" id="PF20335">
    <property type="entry name" value="DUF6630"/>
    <property type="match status" value="1"/>
</dbReference>
<dbReference type="Proteomes" id="UP000608754">
    <property type="component" value="Unassembled WGS sequence"/>
</dbReference>
<reference evidence="2" key="1">
    <citation type="submission" date="2020-10" db="EMBL/GenBank/DDBJ databases">
        <authorList>
            <person name="Lu T."/>
            <person name="Wang Q."/>
            <person name="Han X."/>
        </authorList>
    </citation>
    <scope>NUCLEOTIDE SEQUENCE</scope>
    <source>
        <strain evidence="2">WQ 117</strain>
    </source>
</reference>
<dbReference type="AlphaFoldDB" id="A0A8J7FVE0"/>